<evidence type="ECO:0000313" key="2">
    <source>
        <dbReference type="Proteomes" id="UP001612741"/>
    </source>
</evidence>
<evidence type="ECO:0008006" key="3">
    <source>
        <dbReference type="Google" id="ProtNLM"/>
    </source>
</evidence>
<evidence type="ECO:0000313" key="1">
    <source>
        <dbReference type="EMBL" id="MFI6500692.1"/>
    </source>
</evidence>
<dbReference type="Proteomes" id="UP001612741">
    <property type="component" value="Unassembled WGS sequence"/>
</dbReference>
<reference evidence="1 2" key="1">
    <citation type="submission" date="2024-10" db="EMBL/GenBank/DDBJ databases">
        <title>The Natural Products Discovery Center: Release of the First 8490 Sequenced Strains for Exploring Actinobacteria Biosynthetic Diversity.</title>
        <authorList>
            <person name="Kalkreuter E."/>
            <person name="Kautsar S.A."/>
            <person name="Yang D."/>
            <person name="Bader C.D."/>
            <person name="Teijaro C.N."/>
            <person name="Fluegel L."/>
            <person name="Davis C.M."/>
            <person name="Simpson J.R."/>
            <person name="Lauterbach L."/>
            <person name="Steele A.D."/>
            <person name="Gui C."/>
            <person name="Meng S."/>
            <person name="Li G."/>
            <person name="Viehrig K."/>
            <person name="Ye F."/>
            <person name="Su P."/>
            <person name="Kiefer A.F."/>
            <person name="Nichols A."/>
            <person name="Cepeda A.J."/>
            <person name="Yan W."/>
            <person name="Fan B."/>
            <person name="Jiang Y."/>
            <person name="Adhikari A."/>
            <person name="Zheng C.-J."/>
            <person name="Schuster L."/>
            <person name="Cowan T.M."/>
            <person name="Smanski M.J."/>
            <person name="Chevrette M.G."/>
            <person name="De Carvalho L.P.S."/>
            <person name="Shen B."/>
        </authorList>
    </citation>
    <scope>NUCLEOTIDE SEQUENCE [LARGE SCALE GENOMIC DNA]</scope>
    <source>
        <strain evidence="1 2">NPDC050545</strain>
    </source>
</reference>
<name>A0ABW7YXN6_9ACTN</name>
<accession>A0ABW7YXN6</accession>
<gene>
    <name evidence="1" type="ORF">ACIBG2_25170</name>
</gene>
<sequence length="41" mass="4498">MLAMPGAHVQPYRAERAEAADPAVWWVVVDEDFALQVEASA</sequence>
<organism evidence="1 2">
    <name type="scientific">Nonomuraea typhae</name>
    <dbReference type="NCBI Taxonomy" id="2603600"/>
    <lineage>
        <taxon>Bacteria</taxon>
        <taxon>Bacillati</taxon>
        <taxon>Actinomycetota</taxon>
        <taxon>Actinomycetes</taxon>
        <taxon>Streptosporangiales</taxon>
        <taxon>Streptosporangiaceae</taxon>
        <taxon>Nonomuraea</taxon>
    </lineage>
</organism>
<protein>
    <recommendedName>
        <fullName evidence="3">EVE domain-containing protein</fullName>
    </recommendedName>
</protein>
<comment type="caution">
    <text evidence="1">The sequence shown here is derived from an EMBL/GenBank/DDBJ whole genome shotgun (WGS) entry which is preliminary data.</text>
</comment>
<dbReference type="RefSeq" id="WP_397084751.1">
    <property type="nucleotide sequence ID" value="NZ_JBITGY010000006.1"/>
</dbReference>
<keyword evidence="2" id="KW-1185">Reference proteome</keyword>
<dbReference type="EMBL" id="JBITGY010000006">
    <property type="protein sequence ID" value="MFI6500692.1"/>
    <property type="molecule type" value="Genomic_DNA"/>
</dbReference>
<proteinExistence type="predicted"/>